<dbReference type="PANTHER" id="PTHR42769:SF3">
    <property type="entry name" value="SUPEROXIDE DISMUTASE [FE] 2, CHLOROPLASTIC"/>
    <property type="match status" value="1"/>
</dbReference>
<sequence length="133" mass="14701">MVAAAINPVWLTLPCQGFGGQTPGLQFHWGNKEMVQTRCTRKARPATISVLFELKPPPYPPLDGISLEDDRHAYLVSYNGGDILPPFNNAAQAWNHGFFWESMKPGGGGKPSGDLLELTERDFGSFETFLSEF</sequence>
<evidence type="ECO:0000313" key="2">
    <source>
        <dbReference type="Proteomes" id="UP001280121"/>
    </source>
</evidence>
<keyword evidence="2" id="KW-1185">Reference proteome</keyword>
<protein>
    <submittedName>
        <fullName evidence="1">Uncharacterized protein</fullName>
    </submittedName>
</protein>
<dbReference type="SUPFAM" id="SSF54719">
    <property type="entry name" value="Fe,Mn superoxide dismutase (SOD), C-terminal domain"/>
    <property type="match status" value="1"/>
</dbReference>
<comment type="caution">
    <text evidence="1">The sequence shown here is derived from an EMBL/GenBank/DDBJ whole genome shotgun (WGS) entry which is preliminary data.</text>
</comment>
<proteinExistence type="predicted"/>
<name>A0AAD9TN98_9ROSI</name>
<dbReference type="InterPro" id="IPR036324">
    <property type="entry name" value="Mn/Fe_SOD_N_sf"/>
</dbReference>
<dbReference type="SUPFAM" id="SSF46609">
    <property type="entry name" value="Fe,Mn superoxide dismutase (SOD), N-terminal domain"/>
    <property type="match status" value="1"/>
</dbReference>
<accession>A0AAD9TN98</accession>
<dbReference type="GO" id="GO:0042644">
    <property type="term" value="C:chloroplast nucleoid"/>
    <property type="evidence" value="ECO:0007669"/>
    <property type="project" value="TreeGrafter"/>
</dbReference>
<evidence type="ECO:0000313" key="1">
    <source>
        <dbReference type="EMBL" id="KAK2638798.1"/>
    </source>
</evidence>
<dbReference type="Proteomes" id="UP001280121">
    <property type="component" value="Unassembled WGS sequence"/>
</dbReference>
<reference evidence="1" key="1">
    <citation type="journal article" date="2023" name="Plant J.">
        <title>Genome sequences and population genomics provide insights into the demographic history, inbreeding, and mutation load of two 'living fossil' tree species of Dipteronia.</title>
        <authorList>
            <person name="Feng Y."/>
            <person name="Comes H.P."/>
            <person name="Chen J."/>
            <person name="Zhu S."/>
            <person name="Lu R."/>
            <person name="Zhang X."/>
            <person name="Li P."/>
            <person name="Qiu J."/>
            <person name="Olsen K.M."/>
            <person name="Qiu Y."/>
        </authorList>
    </citation>
    <scope>NUCLEOTIDE SEQUENCE</scope>
    <source>
        <strain evidence="1">KIB01</strain>
    </source>
</reference>
<gene>
    <name evidence="1" type="ORF">Ddye_026593</name>
</gene>
<dbReference type="Gene3D" id="1.10.287.990">
    <property type="entry name" value="Fe,Mn superoxide dismutase (SOD) domain"/>
    <property type="match status" value="1"/>
</dbReference>
<dbReference type="InterPro" id="IPR036314">
    <property type="entry name" value="SOD_C_sf"/>
</dbReference>
<dbReference type="AlphaFoldDB" id="A0AAD9TN98"/>
<dbReference type="GO" id="GO:0004784">
    <property type="term" value="F:superoxide dismutase activity"/>
    <property type="evidence" value="ECO:0007669"/>
    <property type="project" value="TreeGrafter"/>
</dbReference>
<dbReference type="PANTHER" id="PTHR42769">
    <property type="entry name" value="SUPEROXIDE DISMUTASE"/>
    <property type="match status" value="1"/>
</dbReference>
<dbReference type="EMBL" id="JANJYI010000008">
    <property type="protein sequence ID" value="KAK2638798.1"/>
    <property type="molecule type" value="Genomic_DNA"/>
</dbReference>
<organism evidence="1 2">
    <name type="scientific">Dipteronia dyeriana</name>
    <dbReference type="NCBI Taxonomy" id="168575"/>
    <lineage>
        <taxon>Eukaryota</taxon>
        <taxon>Viridiplantae</taxon>
        <taxon>Streptophyta</taxon>
        <taxon>Embryophyta</taxon>
        <taxon>Tracheophyta</taxon>
        <taxon>Spermatophyta</taxon>
        <taxon>Magnoliopsida</taxon>
        <taxon>eudicotyledons</taxon>
        <taxon>Gunneridae</taxon>
        <taxon>Pentapetalae</taxon>
        <taxon>rosids</taxon>
        <taxon>malvids</taxon>
        <taxon>Sapindales</taxon>
        <taxon>Sapindaceae</taxon>
        <taxon>Hippocastanoideae</taxon>
        <taxon>Acereae</taxon>
        <taxon>Dipteronia</taxon>
    </lineage>
</organism>